<evidence type="ECO:0008006" key="10">
    <source>
        <dbReference type="Google" id="ProtNLM"/>
    </source>
</evidence>
<dbReference type="AlphaFoldDB" id="A0A0M0JU78"/>
<evidence type="ECO:0000259" key="6">
    <source>
        <dbReference type="Pfam" id="PF00520"/>
    </source>
</evidence>
<dbReference type="PANTHER" id="PTHR10037">
    <property type="entry name" value="VOLTAGE-GATED CATION CHANNEL CALCIUM AND SODIUM"/>
    <property type="match status" value="1"/>
</dbReference>
<evidence type="ECO:0000256" key="2">
    <source>
        <dbReference type="ARBA" id="ARBA00022692"/>
    </source>
</evidence>
<dbReference type="GO" id="GO:0016787">
    <property type="term" value="F:hydrolase activity"/>
    <property type="evidence" value="ECO:0007669"/>
    <property type="project" value="InterPro"/>
</dbReference>
<dbReference type="Gene3D" id="1.20.120.350">
    <property type="entry name" value="Voltage-gated potassium channels. Chain C"/>
    <property type="match status" value="1"/>
</dbReference>
<protein>
    <recommendedName>
        <fullName evidence="10">Ion transport domain-containing protein</fullName>
    </recommendedName>
</protein>
<name>A0A0M0JU78_9EUKA</name>
<dbReference type="PANTHER" id="PTHR10037:SF62">
    <property type="entry name" value="SODIUM CHANNEL PROTEIN 60E"/>
    <property type="match status" value="1"/>
</dbReference>
<evidence type="ECO:0000256" key="1">
    <source>
        <dbReference type="ARBA" id="ARBA00004141"/>
    </source>
</evidence>
<feature type="domain" description="Phospholipase/carboxylesterase/thioesterase" evidence="7">
    <location>
        <begin position="396"/>
        <end position="477"/>
    </location>
</feature>
<dbReference type="SUPFAM" id="SSF81324">
    <property type="entry name" value="Voltage-gated potassium channels"/>
    <property type="match status" value="1"/>
</dbReference>
<feature type="transmembrane region" description="Helical" evidence="5">
    <location>
        <begin position="70"/>
        <end position="92"/>
    </location>
</feature>
<dbReference type="Gene3D" id="3.40.50.1820">
    <property type="entry name" value="alpha/beta hydrolase"/>
    <property type="match status" value="1"/>
</dbReference>
<feature type="transmembrane region" description="Helical" evidence="5">
    <location>
        <begin position="112"/>
        <end position="132"/>
    </location>
</feature>
<organism evidence="8 9">
    <name type="scientific">Chrysochromulina tobinii</name>
    <dbReference type="NCBI Taxonomy" id="1460289"/>
    <lineage>
        <taxon>Eukaryota</taxon>
        <taxon>Haptista</taxon>
        <taxon>Haptophyta</taxon>
        <taxon>Prymnesiophyceae</taxon>
        <taxon>Prymnesiales</taxon>
        <taxon>Chrysochromulinaceae</taxon>
        <taxon>Chrysochromulina</taxon>
    </lineage>
</organism>
<dbReference type="InterPro" id="IPR005821">
    <property type="entry name" value="Ion_trans_dom"/>
</dbReference>
<keyword evidence="2 5" id="KW-0812">Transmembrane</keyword>
<evidence type="ECO:0000313" key="8">
    <source>
        <dbReference type="EMBL" id="KOO30060.1"/>
    </source>
</evidence>
<reference evidence="9" key="1">
    <citation type="journal article" date="2015" name="PLoS Genet.">
        <title>Genome Sequence and Transcriptome Analyses of Chrysochromulina tobin: Metabolic Tools for Enhanced Algal Fitness in the Prominent Order Prymnesiales (Haptophyceae).</title>
        <authorList>
            <person name="Hovde B.T."/>
            <person name="Deodato C.R."/>
            <person name="Hunsperger H.M."/>
            <person name="Ryken S.A."/>
            <person name="Yost W."/>
            <person name="Jha R.K."/>
            <person name="Patterson J."/>
            <person name="Monnat R.J. Jr."/>
            <person name="Barlow S.B."/>
            <person name="Starkenburg S.R."/>
            <person name="Cattolico R.A."/>
        </authorList>
    </citation>
    <scope>NUCLEOTIDE SEQUENCE</scope>
    <source>
        <strain evidence="9">CCMP291</strain>
    </source>
</reference>
<feature type="transmembrane region" description="Helical" evidence="5">
    <location>
        <begin position="153"/>
        <end position="181"/>
    </location>
</feature>
<comment type="caution">
    <text evidence="8">The sequence shown here is derived from an EMBL/GenBank/DDBJ whole genome shotgun (WGS) entry which is preliminary data.</text>
</comment>
<dbReference type="InterPro" id="IPR003140">
    <property type="entry name" value="PLipase/COase/thioEstase"/>
</dbReference>
<comment type="subcellular location">
    <subcellularLocation>
        <location evidence="1">Membrane</location>
        <topology evidence="1">Multi-pass membrane protein</topology>
    </subcellularLocation>
</comment>
<keyword evidence="9" id="KW-1185">Reference proteome</keyword>
<gene>
    <name evidence="8" type="ORF">Ctob_014654</name>
</gene>
<evidence type="ECO:0000259" key="7">
    <source>
        <dbReference type="Pfam" id="PF02230"/>
    </source>
</evidence>
<feature type="transmembrane region" description="Helical" evidence="5">
    <location>
        <begin position="258"/>
        <end position="285"/>
    </location>
</feature>
<evidence type="ECO:0000256" key="3">
    <source>
        <dbReference type="ARBA" id="ARBA00022989"/>
    </source>
</evidence>
<dbReference type="GO" id="GO:0001518">
    <property type="term" value="C:voltage-gated sodium channel complex"/>
    <property type="evidence" value="ECO:0007669"/>
    <property type="project" value="TreeGrafter"/>
</dbReference>
<dbReference type="EMBL" id="JWZX01002300">
    <property type="protein sequence ID" value="KOO30060.1"/>
    <property type="molecule type" value="Genomic_DNA"/>
</dbReference>
<dbReference type="InterPro" id="IPR043203">
    <property type="entry name" value="VGCC_Ca_Na"/>
</dbReference>
<feature type="domain" description="Ion transport" evidence="6">
    <location>
        <begin position="38"/>
        <end position="289"/>
    </location>
</feature>
<dbReference type="Gene3D" id="1.10.287.70">
    <property type="match status" value="1"/>
</dbReference>
<sequence length="598" mass="66160">MYLEIEKYKPTEPFLKYSILGNRPLPYQAKVREAYCNPIVVWTVAAVIIGNFIVNILEKEYDPDPKELKYAELWISFDTAFNAIFLVELLWNMYGFGFGKRFWYSGWNVFDFIITGVGVVLLAGVTGPISQLKLLRAFRVFRLFKRVKSLNKIVVALIAAVPGVSNAFAILFIFYCIYAILAVELFRDFGINGTYMTDDLGSIRHVVDSTTPRGYTHGIEYYGTYSRAMYTLFEIMTGDSNFEALARPLTFGLYQRSAFTVSFFFVSFIILTSMVMSNVVVAVLLDQFVAPPPAGLTDNEVTLFIDYLKEELSTKKSLEGIDANPIEGLGDDALSKLIERMEQRTERTEQYILRLEEGVACMELPGLAAAISAVHAIIAQAEAMGVRSERIVLGGFGIASFSGWTAGPCIANEANVETPILLCHGTADHEVAYALMSESVQMLRKQHAATRIVEHTLDGLGHATNAAESALLRTFFDQVLPCLEPTDTDAVPAALPATPALTKSVIKHPDVEISEIQSEIAGAWKIVVRNLDDAEKGMADLDLSLSAQKLSLEVRGRPAPIVVLLPSAVDEDSAMAKFSTKRRELVVTLRPLLLPELD</sequence>
<evidence type="ECO:0000256" key="5">
    <source>
        <dbReference type="SAM" id="Phobius"/>
    </source>
</evidence>
<dbReference type="Pfam" id="PF02230">
    <property type="entry name" value="Abhydrolase_2"/>
    <property type="match status" value="1"/>
</dbReference>
<evidence type="ECO:0000256" key="4">
    <source>
        <dbReference type="ARBA" id="ARBA00023136"/>
    </source>
</evidence>
<keyword evidence="3 5" id="KW-1133">Transmembrane helix</keyword>
<evidence type="ECO:0000313" key="9">
    <source>
        <dbReference type="Proteomes" id="UP000037460"/>
    </source>
</evidence>
<proteinExistence type="predicted"/>
<keyword evidence="4 5" id="KW-0472">Membrane</keyword>
<feature type="transmembrane region" description="Helical" evidence="5">
    <location>
        <begin position="39"/>
        <end position="58"/>
    </location>
</feature>
<dbReference type="InterPro" id="IPR029058">
    <property type="entry name" value="AB_hydrolase_fold"/>
</dbReference>
<dbReference type="Proteomes" id="UP000037460">
    <property type="component" value="Unassembled WGS sequence"/>
</dbReference>
<dbReference type="GO" id="GO:0005248">
    <property type="term" value="F:voltage-gated sodium channel activity"/>
    <property type="evidence" value="ECO:0007669"/>
    <property type="project" value="TreeGrafter"/>
</dbReference>
<dbReference type="Pfam" id="PF00520">
    <property type="entry name" value="Ion_trans"/>
    <property type="match status" value="1"/>
</dbReference>
<dbReference type="InterPro" id="IPR027359">
    <property type="entry name" value="Volt_channel_dom_sf"/>
</dbReference>
<accession>A0A0M0JU78</accession>
<dbReference type="SUPFAM" id="SSF53474">
    <property type="entry name" value="alpha/beta-Hydrolases"/>
    <property type="match status" value="1"/>
</dbReference>